<dbReference type="Proteomes" id="UP000027466">
    <property type="component" value="Unassembled WGS sequence"/>
</dbReference>
<accession>A0A069PGR0</accession>
<dbReference type="STRING" id="60547.GCA_000751215_04881"/>
<dbReference type="EMBL" id="JFHC01000050">
    <property type="protein sequence ID" value="KDR39898.1"/>
    <property type="molecule type" value="Genomic_DNA"/>
</dbReference>
<name>A0A069PGR0_9BURK</name>
<reference evidence="1 2" key="1">
    <citation type="submission" date="2014-03" db="EMBL/GenBank/DDBJ databases">
        <title>Draft Genome Sequences of Four Burkholderia Strains.</title>
        <authorList>
            <person name="Liu X.Y."/>
            <person name="Li C.X."/>
            <person name="Xu J.H."/>
        </authorList>
    </citation>
    <scope>NUCLEOTIDE SEQUENCE [LARGE SCALE GENOMIC DNA]</scope>
    <source>
        <strain evidence="1 2">DSM 50014</strain>
    </source>
</reference>
<evidence type="ECO:0000313" key="1">
    <source>
        <dbReference type="EMBL" id="KDR39898.1"/>
    </source>
</evidence>
<dbReference type="AlphaFoldDB" id="A0A069PGR0"/>
<sequence>MDAVACIFGSTPATIAEKPAQINVALAADDHVTAAAAVFDQAKDFRVPITEHDPRADKTIPYPDLAPFGNQGLEQFMEALRHLGMRVVVQPLEG</sequence>
<keyword evidence="2" id="KW-1185">Reference proteome</keyword>
<gene>
    <name evidence="1" type="ORF">BG61_29520</name>
</gene>
<protein>
    <submittedName>
        <fullName evidence="1">Uncharacterized protein</fullName>
    </submittedName>
</protein>
<comment type="caution">
    <text evidence="1">The sequence shown here is derived from an EMBL/GenBank/DDBJ whole genome shotgun (WGS) entry which is preliminary data.</text>
</comment>
<evidence type="ECO:0000313" key="2">
    <source>
        <dbReference type="Proteomes" id="UP000027466"/>
    </source>
</evidence>
<organism evidence="1 2">
    <name type="scientific">Caballeronia glathei</name>
    <dbReference type="NCBI Taxonomy" id="60547"/>
    <lineage>
        <taxon>Bacteria</taxon>
        <taxon>Pseudomonadati</taxon>
        <taxon>Pseudomonadota</taxon>
        <taxon>Betaproteobacteria</taxon>
        <taxon>Burkholderiales</taxon>
        <taxon>Burkholderiaceae</taxon>
        <taxon>Caballeronia</taxon>
    </lineage>
</organism>
<proteinExistence type="predicted"/>